<name>A0A6P3GC97_BISBB</name>
<feature type="compositionally biased region" description="Low complexity" evidence="1">
    <location>
        <begin position="15"/>
        <end position="25"/>
    </location>
</feature>
<dbReference type="CTD" id="646019"/>
<organism evidence="2 3">
    <name type="scientific">Bison bison bison</name>
    <name type="common">North American plains bison</name>
    <dbReference type="NCBI Taxonomy" id="43346"/>
    <lineage>
        <taxon>Eukaryota</taxon>
        <taxon>Metazoa</taxon>
        <taxon>Chordata</taxon>
        <taxon>Craniata</taxon>
        <taxon>Vertebrata</taxon>
        <taxon>Euteleostomi</taxon>
        <taxon>Mammalia</taxon>
        <taxon>Eutheria</taxon>
        <taxon>Laurasiatheria</taxon>
        <taxon>Artiodactyla</taxon>
        <taxon>Ruminantia</taxon>
        <taxon>Pecora</taxon>
        <taxon>Bovidae</taxon>
        <taxon>Bovinae</taxon>
        <taxon>Bison</taxon>
    </lineage>
</organism>
<accession>A0A6P3GC97</accession>
<evidence type="ECO:0000313" key="3">
    <source>
        <dbReference type="RefSeq" id="XP_010829313.1"/>
    </source>
</evidence>
<evidence type="ECO:0000256" key="1">
    <source>
        <dbReference type="SAM" id="MobiDB-lite"/>
    </source>
</evidence>
<evidence type="ECO:0000313" key="2">
    <source>
        <dbReference type="Proteomes" id="UP000515208"/>
    </source>
</evidence>
<proteinExistence type="predicted"/>
<dbReference type="RefSeq" id="XP_010829313.1">
    <property type="nucleotide sequence ID" value="XM_010831011.1"/>
</dbReference>
<reference evidence="3" key="1">
    <citation type="submission" date="2025-08" db="UniProtKB">
        <authorList>
            <consortium name="RefSeq"/>
        </authorList>
    </citation>
    <scope>IDENTIFICATION</scope>
    <source>
        <tissue evidence="3">Blood</tissue>
    </source>
</reference>
<dbReference type="OrthoDB" id="2145765at2759"/>
<feature type="region of interest" description="Disordered" evidence="1">
    <location>
        <begin position="1"/>
        <end position="52"/>
    </location>
</feature>
<dbReference type="KEGG" id="bbis:104981755"/>
<dbReference type="AlphaFoldDB" id="A0A6P3GC97"/>
<keyword evidence="2" id="KW-1185">Reference proteome</keyword>
<dbReference type="PANTHER" id="PTHR21533:SF17">
    <property type="entry name" value="PROTEIN CHIBBY HOMOLOG 3"/>
    <property type="match status" value="1"/>
</dbReference>
<dbReference type="GeneID" id="104981755"/>
<dbReference type="Proteomes" id="UP000515208">
    <property type="component" value="Unplaced"/>
</dbReference>
<protein>
    <submittedName>
        <fullName evidence="3">Protein chibby homolog 3</fullName>
    </submittedName>
</protein>
<dbReference type="Pfam" id="PF14645">
    <property type="entry name" value="Chibby"/>
    <property type="match status" value="1"/>
</dbReference>
<dbReference type="InterPro" id="IPR028118">
    <property type="entry name" value="Chibby_fam"/>
</dbReference>
<gene>
    <name evidence="3" type="primary">CBY3</name>
</gene>
<dbReference type="PANTHER" id="PTHR21533">
    <property type="entry name" value="LEUCINE-RICH PROTEIN"/>
    <property type="match status" value="1"/>
</dbReference>
<sequence length="367" mass="41425">MGPGLGQQLGIFDTSSSSAPGSPLSFWTSGLEKQGRSPSHPGPRGYAPGIRAPDKVRPAHALEAFGCLGWGYTSRLWEQLRQFWTDHCSRRFSPRRPPLRRISSMSTFYLLDHQTRQAELGLSYGSPRTRLNDEAFVFRGGRWTSEGQPVWSRPQLPSQTIAGWKAQVQRVKSQVLLEENNYLKLQQELLMDMLTETTARMHLLEKKLDHEAGPGAAPCSWQRKMRSSRGLWSRGDAIKPVRRMRTSVITSGASLGTWRALRTLRAFREDHFRLVVDWELTHSRSLDSAIGLCRKRFAARWERAIRSRWVFSLRIRGPPLGAQGIISGAFRQCVVLVSDVAAQGADDTDLWYLQPFPGIQTGDVSIQ</sequence>
<dbReference type="CDD" id="cd07429">
    <property type="entry name" value="Cby_like"/>
    <property type="match status" value="1"/>
</dbReference>